<dbReference type="PANTHER" id="PTHR43289:SF6">
    <property type="entry name" value="SERINE_THREONINE-PROTEIN KINASE NEKL-3"/>
    <property type="match status" value="1"/>
</dbReference>
<feature type="compositionally biased region" description="Low complexity" evidence="8">
    <location>
        <begin position="534"/>
        <end position="555"/>
    </location>
</feature>
<dbReference type="Proteomes" id="UP000324701">
    <property type="component" value="Unassembled WGS sequence"/>
</dbReference>
<keyword evidence="5 11" id="KW-0418">Kinase</keyword>
<dbReference type="AlphaFoldDB" id="A0A5B1BWJ4"/>
<dbReference type="GO" id="GO:0004674">
    <property type="term" value="F:protein serine/threonine kinase activity"/>
    <property type="evidence" value="ECO:0007669"/>
    <property type="project" value="UniProtKB-KW"/>
</dbReference>
<keyword evidence="2 11" id="KW-0723">Serine/threonine-protein kinase</keyword>
<evidence type="ECO:0000256" key="8">
    <source>
        <dbReference type="SAM" id="MobiDB-lite"/>
    </source>
</evidence>
<keyword evidence="9" id="KW-0472">Membrane</keyword>
<evidence type="ECO:0000256" key="2">
    <source>
        <dbReference type="ARBA" id="ARBA00022527"/>
    </source>
</evidence>
<evidence type="ECO:0000256" key="5">
    <source>
        <dbReference type="ARBA" id="ARBA00022777"/>
    </source>
</evidence>
<gene>
    <name evidence="11" type="ORF">F0Q45_02475</name>
</gene>
<reference evidence="11 12" key="1">
    <citation type="submission" date="2019-09" db="EMBL/GenBank/DDBJ databases">
        <title>Report of infection by Mycobacterium simiae a patient suffering from pulmonary tuberculosis.</title>
        <authorList>
            <person name="Mohanty P.S."/>
            <person name="Bansal A.K."/>
            <person name="Singh H."/>
            <person name="Sharma S."/>
            <person name="Patil S.A."/>
            <person name="Upadhaya P."/>
            <person name="Singh P.K."/>
            <person name="Kumar D."/>
            <person name="Kumar S."/>
            <person name="Singh R.K."/>
            <person name="Chaudhary B."/>
        </authorList>
    </citation>
    <scope>NUCLEOTIDE SEQUENCE [LARGE SCALE GENOMIC DNA]</scope>
    <source>
        <strain evidence="11 12">JAL-560-SIM</strain>
    </source>
</reference>
<keyword evidence="12" id="KW-1185">Reference proteome</keyword>
<keyword evidence="4 7" id="KW-0547">Nucleotide-binding</keyword>
<evidence type="ECO:0000313" key="11">
    <source>
        <dbReference type="EMBL" id="KAA1251753.1"/>
    </source>
</evidence>
<evidence type="ECO:0000256" key="6">
    <source>
        <dbReference type="ARBA" id="ARBA00022840"/>
    </source>
</evidence>
<feature type="region of interest" description="Disordered" evidence="8">
    <location>
        <begin position="351"/>
        <end position="382"/>
    </location>
</feature>
<protein>
    <recommendedName>
        <fullName evidence="1">non-specific serine/threonine protein kinase</fullName>
        <ecNumber evidence="1">2.7.11.1</ecNumber>
    </recommendedName>
</protein>
<proteinExistence type="predicted"/>
<name>A0A5B1BWJ4_MYCSI</name>
<keyword evidence="3" id="KW-0808">Transferase</keyword>
<comment type="caution">
    <text evidence="11">The sequence shown here is derived from an EMBL/GenBank/DDBJ whole genome shotgun (WGS) entry which is preliminary data.</text>
</comment>
<evidence type="ECO:0000256" key="9">
    <source>
        <dbReference type="SAM" id="Phobius"/>
    </source>
</evidence>
<keyword evidence="6 7" id="KW-0067">ATP-binding</keyword>
<dbReference type="EC" id="2.7.11.1" evidence="1"/>
<dbReference type="Gene3D" id="3.30.200.20">
    <property type="entry name" value="Phosphorylase Kinase, domain 1"/>
    <property type="match status" value="1"/>
</dbReference>
<feature type="binding site" evidence="7">
    <location>
        <position position="41"/>
    </location>
    <ligand>
        <name>ATP</name>
        <dbReference type="ChEBI" id="CHEBI:30616"/>
    </ligand>
</feature>
<feature type="transmembrane region" description="Helical" evidence="9">
    <location>
        <begin position="324"/>
        <end position="344"/>
    </location>
</feature>
<dbReference type="Pfam" id="PF00069">
    <property type="entry name" value="Pkinase"/>
    <property type="match status" value="1"/>
</dbReference>
<dbReference type="InterPro" id="IPR000719">
    <property type="entry name" value="Prot_kinase_dom"/>
</dbReference>
<sequence>MALAPGATFAGYTIVRMLGSGETGAVYLVPDPRSTRWAALKVLALTLSSDDEFRRRFHQETPHAANLYHPNIVEVYDRGEFEGQLWIAMDYIDGVNAAQLARERFPAVLSVGEVLAILSAAAAALDYAHQRGLLHRAVKPANILLTGPGPGEPRILLTDFGIAQRAPEQLAAEIDGRVDQYALAATAFHLLTGASAVGGSRLSALRPDLAHLDPVISRALAAEPAGRFSSCREFAAALNEQAGPPIGDSSAVAADESAVVEPAYFVDYPAFDWPEAAAEPPTSGPVTPAQRSTILQSAAAVLARRLDEFSHSTKKPGKRRSRRILIGSAAVALLIGLLAVGISIGRQTTSNTQVASPQTSPSAAPSAPATSDPVSPPAPLDGTFRIEVQRSKQTYDYTPSPQPPDVNTWWAIRSSCTPTSCLAAASMLDDNDHSAVKPGLHPLILEFSQGQWKSRPETVPFGCIGPNGTPGTQRTTQVLSLRPQPVGDLVGEMTVTVYSNECSQQGAVIRIPAVASRSGDMPPGVNVPDPADIPSETPSSQTPATPTTPGSGPGR</sequence>
<dbReference type="Gene3D" id="1.10.510.10">
    <property type="entry name" value="Transferase(Phosphotransferase) domain 1"/>
    <property type="match status" value="1"/>
</dbReference>
<evidence type="ECO:0000313" key="12">
    <source>
        <dbReference type="Proteomes" id="UP000324701"/>
    </source>
</evidence>
<dbReference type="CDD" id="cd14014">
    <property type="entry name" value="STKc_PknB_like"/>
    <property type="match status" value="1"/>
</dbReference>
<accession>A0A5B1BWJ4</accession>
<dbReference type="OrthoDB" id="4702250at2"/>
<feature type="domain" description="Protein kinase" evidence="10">
    <location>
        <begin position="12"/>
        <end position="331"/>
    </location>
</feature>
<dbReference type="RefSeq" id="WP_149652395.1">
    <property type="nucleotide sequence ID" value="NZ_VTZN01000007.1"/>
</dbReference>
<dbReference type="PANTHER" id="PTHR43289">
    <property type="entry name" value="MITOGEN-ACTIVATED PROTEIN KINASE KINASE KINASE 20-RELATED"/>
    <property type="match status" value="1"/>
</dbReference>
<evidence type="ECO:0000256" key="4">
    <source>
        <dbReference type="ARBA" id="ARBA00022741"/>
    </source>
</evidence>
<dbReference type="PROSITE" id="PS50011">
    <property type="entry name" value="PROTEIN_KINASE_DOM"/>
    <property type="match status" value="1"/>
</dbReference>
<dbReference type="InterPro" id="IPR017441">
    <property type="entry name" value="Protein_kinase_ATP_BS"/>
</dbReference>
<evidence type="ECO:0000259" key="10">
    <source>
        <dbReference type="PROSITE" id="PS50011"/>
    </source>
</evidence>
<dbReference type="GO" id="GO:0005524">
    <property type="term" value="F:ATP binding"/>
    <property type="evidence" value="ECO:0007669"/>
    <property type="project" value="UniProtKB-UniRule"/>
</dbReference>
<dbReference type="SUPFAM" id="SSF56112">
    <property type="entry name" value="Protein kinase-like (PK-like)"/>
    <property type="match status" value="1"/>
</dbReference>
<dbReference type="EMBL" id="VTZN01000007">
    <property type="protein sequence ID" value="KAA1251753.1"/>
    <property type="molecule type" value="Genomic_DNA"/>
</dbReference>
<keyword evidence="9" id="KW-0812">Transmembrane</keyword>
<organism evidence="11 12">
    <name type="scientific">Mycobacterium simiae</name>
    <name type="common">Mycobacterium habana</name>
    <dbReference type="NCBI Taxonomy" id="1784"/>
    <lineage>
        <taxon>Bacteria</taxon>
        <taxon>Bacillati</taxon>
        <taxon>Actinomycetota</taxon>
        <taxon>Actinomycetes</taxon>
        <taxon>Mycobacteriales</taxon>
        <taxon>Mycobacteriaceae</taxon>
        <taxon>Mycobacterium</taxon>
        <taxon>Mycobacterium simiae complex</taxon>
    </lineage>
</organism>
<evidence type="ECO:0000256" key="3">
    <source>
        <dbReference type="ARBA" id="ARBA00022679"/>
    </source>
</evidence>
<evidence type="ECO:0000256" key="1">
    <source>
        <dbReference type="ARBA" id="ARBA00012513"/>
    </source>
</evidence>
<feature type="region of interest" description="Disordered" evidence="8">
    <location>
        <begin position="515"/>
        <end position="555"/>
    </location>
</feature>
<feature type="compositionally biased region" description="Low complexity" evidence="8">
    <location>
        <begin position="353"/>
        <end position="373"/>
    </location>
</feature>
<dbReference type="PROSITE" id="PS00107">
    <property type="entry name" value="PROTEIN_KINASE_ATP"/>
    <property type="match status" value="1"/>
</dbReference>
<dbReference type="InterPro" id="IPR011009">
    <property type="entry name" value="Kinase-like_dom_sf"/>
</dbReference>
<evidence type="ECO:0000256" key="7">
    <source>
        <dbReference type="PROSITE-ProRule" id="PRU10141"/>
    </source>
</evidence>
<keyword evidence="9" id="KW-1133">Transmembrane helix</keyword>